<feature type="compositionally biased region" description="Low complexity" evidence="1">
    <location>
        <begin position="50"/>
        <end position="59"/>
    </location>
</feature>
<protein>
    <submittedName>
        <fullName evidence="2">Uncharacterized protein</fullName>
    </submittedName>
</protein>
<gene>
    <name evidence="2" type="ORF">R69658_08174</name>
</gene>
<organism evidence="2 3">
    <name type="scientific">Paraburkholderia aspalathi</name>
    <dbReference type="NCBI Taxonomy" id="1324617"/>
    <lineage>
        <taxon>Bacteria</taxon>
        <taxon>Pseudomonadati</taxon>
        <taxon>Pseudomonadota</taxon>
        <taxon>Betaproteobacteria</taxon>
        <taxon>Burkholderiales</taxon>
        <taxon>Burkholderiaceae</taxon>
        <taxon>Paraburkholderia</taxon>
    </lineage>
</organism>
<dbReference type="Proteomes" id="UP000674425">
    <property type="component" value="Unassembled WGS sequence"/>
</dbReference>
<feature type="region of interest" description="Disordered" evidence="1">
    <location>
        <begin position="50"/>
        <end position="89"/>
    </location>
</feature>
<evidence type="ECO:0000313" key="3">
    <source>
        <dbReference type="Proteomes" id="UP000674425"/>
    </source>
</evidence>
<proteinExistence type="predicted"/>
<keyword evidence="3" id="KW-1185">Reference proteome</keyword>
<reference evidence="2 3" key="1">
    <citation type="submission" date="2021-02" db="EMBL/GenBank/DDBJ databases">
        <authorList>
            <person name="Vanwijnsberghe S."/>
        </authorList>
    </citation>
    <scope>NUCLEOTIDE SEQUENCE [LARGE SCALE GENOMIC DNA]</scope>
    <source>
        <strain evidence="2 3">R-69658</strain>
    </source>
</reference>
<dbReference type="EMBL" id="CAJNAU010000279">
    <property type="protein sequence ID" value="CAE6871413.1"/>
    <property type="molecule type" value="Genomic_DNA"/>
</dbReference>
<comment type="caution">
    <text evidence="2">The sequence shown here is derived from an EMBL/GenBank/DDBJ whole genome shotgun (WGS) entry which is preliminary data.</text>
</comment>
<sequence>MGTPSASTRMWCLESGRERSVGFGPVFRSHQELVSTRNLRQHIKSICPLSRNLSSNSSRSRSRTPVLRQSFSRRRQVAPEPKPNTVGRWVHRGPVLNANRMPFNGTRSNTRGRPGCSLRRGLGGGSHGSISVHNSSSMIGASIPWSSLFRYPGLTACRESKQPLQSLLNWPLRYNAFSRASANTLLTPRPI</sequence>
<evidence type="ECO:0000313" key="2">
    <source>
        <dbReference type="EMBL" id="CAE6871413.1"/>
    </source>
</evidence>
<name>A0ABN7NHR6_9BURK</name>
<evidence type="ECO:0000256" key="1">
    <source>
        <dbReference type="SAM" id="MobiDB-lite"/>
    </source>
</evidence>
<accession>A0ABN7NHR6</accession>